<name>A0AAX4HQA8_9BACT</name>
<feature type="repeat" description="TPR" evidence="3">
    <location>
        <begin position="242"/>
        <end position="275"/>
    </location>
</feature>
<proteinExistence type="predicted"/>
<evidence type="ECO:0000256" key="3">
    <source>
        <dbReference type="PROSITE-ProRule" id="PRU00339"/>
    </source>
</evidence>
<evidence type="ECO:0000256" key="4">
    <source>
        <dbReference type="SAM" id="MobiDB-lite"/>
    </source>
</evidence>
<feature type="region of interest" description="Disordered" evidence="4">
    <location>
        <begin position="166"/>
        <end position="196"/>
    </location>
</feature>
<evidence type="ECO:0000313" key="6">
    <source>
        <dbReference type="Proteomes" id="UP001324634"/>
    </source>
</evidence>
<evidence type="ECO:0000256" key="1">
    <source>
        <dbReference type="ARBA" id="ARBA00022737"/>
    </source>
</evidence>
<dbReference type="PANTHER" id="PTHR44943:SF8">
    <property type="entry name" value="TPR REPEAT-CONTAINING PROTEIN MJ0263"/>
    <property type="match status" value="1"/>
</dbReference>
<dbReference type="Proteomes" id="UP001324634">
    <property type="component" value="Chromosome"/>
</dbReference>
<dbReference type="InterPro" id="IPR019734">
    <property type="entry name" value="TPR_rpt"/>
</dbReference>
<organism evidence="5 6">
    <name type="scientific">Peredibacter starrii</name>
    <dbReference type="NCBI Taxonomy" id="28202"/>
    <lineage>
        <taxon>Bacteria</taxon>
        <taxon>Pseudomonadati</taxon>
        <taxon>Bdellovibrionota</taxon>
        <taxon>Bacteriovoracia</taxon>
        <taxon>Bacteriovoracales</taxon>
        <taxon>Bacteriovoracaceae</taxon>
        <taxon>Peredibacter</taxon>
    </lineage>
</organism>
<dbReference type="EMBL" id="CP139487">
    <property type="protein sequence ID" value="WPU65541.1"/>
    <property type="molecule type" value="Genomic_DNA"/>
</dbReference>
<evidence type="ECO:0000256" key="2">
    <source>
        <dbReference type="ARBA" id="ARBA00022803"/>
    </source>
</evidence>
<gene>
    <name evidence="5" type="ORF">SOO65_02150</name>
</gene>
<dbReference type="RefSeq" id="WP_321396209.1">
    <property type="nucleotide sequence ID" value="NZ_CP139487.1"/>
</dbReference>
<dbReference type="Gene3D" id="1.25.40.10">
    <property type="entry name" value="Tetratricopeptide repeat domain"/>
    <property type="match status" value="2"/>
</dbReference>
<dbReference type="Pfam" id="PF12895">
    <property type="entry name" value="ANAPC3"/>
    <property type="match status" value="1"/>
</dbReference>
<dbReference type="SMART" id="SM00028">
    <property type="entry name" value="TPR"/>
    <property type="match status" value="4"/>
</dbReference>
<reference evidence="5 6" key="1">
    <citation type="submission" date="2023-11" db="EMBL/GenBank/DDBJ databases">
        <title>Peredibacter starrii A3.12.</title>
        <authorList>
            <person name="Mitchell R.J."/>
        </authorList>
    </citation>
    <scope>NUCLEOTIDE SEQUENCE [LARGE SCALE GENOMIC DNA]</scope>
    <source>
        <strain evidence="5 6">A3.12</strain>
    </source>
</reference>
<sequence length="350" mass="40582">MYKKNPRSRVFAPLAESFRKLGMYDDAFKILKDGIRHHPNYTLGYIVLAHCYYDQQKYELTYNTLRPIIAQNADNISLQKIFAQACIHLGHLEEALDTFKYLLFMNPKDRYFAEQVKRLEDDLMVGHKKLSLDQIIKAPDLPAPKDAISPPAQSIDDDWVQVDFNRPAQEEKKQPEKPAAIPEPEEENEWVMKKPGLDEHPILKTEKIQERDLEDEYYADEFEEEFGDAEEVNASAITSDTPIVSHTLIDLYCAQHYYDKAIELLEKILELNPNDVASIQKLDKVRGLKNQNVETKPSGPVTEQEGHDELISIIETQVKVKSPKEIKVEETFNRFLNELKERAHEKNSHY</sequence>
<dbReference type="Pfam" id="PF01535">
    <property type="entry name" value="PPR"/>
    <property type="match status" value="1"/>
</dbReference>
<dbReference type="AlphaFoldDB" id="A0AAX4HQA8"/>
<keyword evidence="2 3" id="KW-0802">TPR repeat</keyword>
<evidence type="ECO:0000313" key="5">
    <source>
        <dbReference type="EMBL" id="WPU65541.1"/>
    </source>
</evidence>
<dbReference type="SUPFAM" id="SSF48452">
    <property type="entry name" value="TPR-like"/>
    <property type="match status" value="1"/>
</dbReference>
<dbReference type="InterPro" id="IPR051685">
    <property type="entry name" value="Ycf3/AcsC/BcsC/TPR_MFPF"/>
</dbReference>
<protein>
    <submittedName>
        <fullName evidence="5">CDC27 family protein</fullName>
    </submittedName>
</protein>
<dbReference type="PANTHER" id="PTHR44943">
    <property type="entry name" value="CELLULOSE SYNTHASE OPERON PROTEIN C"/>
    <property type="match status" value="1"/>
</dbReference>
<keyword evidence="6" id="KW-1185">Reference proteome</keyword>
<accession>A0AAX4HQA8</accession>
<dbReference type="PROSITE" id="PS50005">
    <property type="entry name" value="TPR"/>
    <property type="match status" value="1"/>
</dbReference>
<dbReference type="KEGG" id="psti:SOO65_02150"/>
<keyword evidence="1" id="KW-0677">Repeat</keyword>
<dbReference type="InterPro" id="IPR002885">
    <property type="entry name" value="PPR_rpt"/>
</dbReference>
<dbReference type="InterPro" id="IPR011990">
    <property type="entry name" value="TPR-like_helical_dom_sf"/>
</dbReference>